<protein>
    <submittedName>
        <fullName evidence="1">Uncharacterized protein</fullName>
    </submittedName>
</protein>
<dbReference type="AlphaFoldDB" id="A0A5B7DFH6"/>
<proteinExistence type="predicted"/>
<evidence type="ECO:0000313" key="1">
    <source>
        <dbReference type="EMBL" id="MPC20140.1"/>
    </source>
</evidence>
<gene>
    <name evidence="1" type="ORF">E2C01_013073</name>
</gene>
<sequence>MELTLGELRQTLVPLLPQRVISIGRLALAWSCPAIQGVQCASNILHLVGIHGDGWQVSKNNWG</sequence>
<keyword evidence="2" id="KW-1185">Reference proteome</keyword>
<organism evidence="1 2">
    <name type="scientific">Portunus trituberculatus</name>
    <name type="common">Swimming crab</name>
    <name type="synonym">Neptunus trituberculatus</name>
    <dbReference type="NCBI Taxonomy" id="210409"/>
    <lineage>
        <taxon>Eukaryota</taxon>
        <taxon>Metazoa</taxon>
        <taxon>Ecdysozoa</taxon>
        <taxon>Arthropoda</taxon>
        <taxon>Crustacea</taxon>
        <taxon>Multicrustacea</taxon>
        <taxon>Malacostraca</taxon>
        <taxon>Eumalacostraca</taxon>
        <taxon>Eucarida</taxon>
        <taxon>Decapoda</taxon>
        <taxon>Pleocyemata</taxon>
        <taxon>Brachyura</taxon>
        <taxon>Eubrachyura</taxon>
        <taxon>Portunoidea</taxon>
        <taxon>Portunidae</taxon>
        <taxon>Portuninae</taxon>
        <taxon>Portunus</taxon>
    </lineage>
</organism>
<reference evidence="1 2" key="1">
    <citation type="submission" date="2019-05" db="EMBL/GenBank/DDBJ databases">
        <title>Another draft genome of Portunus trituberculatus and its Hox gene families provides insights of decapod evolution.</title>
        <authorList>
            <person name="Jeong J.-H."/>
            <person name="Song I."/>
            <person name="Kim S."/>
            <person name="Choi T."/>
            <person name="Kim D."/>
            <person name="Ryu S."/>
            <person name="Kim W."/>
        </authorList>
    </citation>
    <scope>NUCLEOTIDE SEQUENCE [LARGE SCALE GENOMIC DNA]</scope>
    <source>
        <tissue evidence="1">Muscle</tissue>
    </source>
</reference>
<dbReference type="EMBL" id="VSRR010000840">
    <property type="protein sequence ID" value="MPC20140.1"/>
    <property type="molecule type" value="Genomic_DNA"/>
</dbReference>
<comment type="caution">
    <text evidence="1">The sequence shown here is derived from an EMBL/GenBank/DDBJ whole genome shotgun (WGS) entry which is preliminary data.</text>
</comment>
<dbReference type="Proteomes" id="UP000324222">
    <property type="component" value="Unassembled WGS sequence"/>
</dbReference>
<accession>A0A5B7DFH6</accession>
<name>A0A5B7DFH6_PORTR</name>
<evidence type="ECO:0000313" key="2">
    <source>
        <dbReference type="Proteomes" id="UP000324222"/>
    </source>
</evidence>